<dbReference type="Proteomes" id="UP000294664">
    <property type="component" value="Unassembled WGS sequence"/>
</dbReference>
<sequence>MTPPAPLAGRIALVVGGSGGIGSATAERLAALGASVTVTYRARAAEAEALVARLPGSGHAAEQASVEDSASLVRLAETLRARHGKLDILVNAAGFTKPIKHADLDALDDDLIDRMFAVNWRGSFAAVRATAVLLKESGDGLIVNVSSIAGTNGVGSNIAYCAVKAGIDVMTKSLARALAPAVRVMAVSPGVVDTDFVPGRDASFNEKVAATIPLKRIAGAGDVADAIVACATTLKYSTGSVILVDGGRAL</sequence>
<dbReference type="GO" id="GO:0016616">
    <property type="term" value="F:oxidoreductase activity, acting on the CH-OH group of donors, NAD or NADP as acceptor"/>
    <property type="evidence" value="ECO:0007669"/>
    <property type="project" value="TreeGrafter"/>
</dbReference>
<accession>A0A4R3LR49</accession>
<reference evidence="3 4" key="1">
    <citation type="submission" date="2019-03" db="EMBL/GenBank/DDBJ databases">
        <title>Genomic Encyclopedia of Type Strains, Phase IV (KMG-IV): sequencing the most valuable type-strain genomes for metagenomic binning, comparative biology and taxonomic classification.</title>
        <authorList>
            <person name="Goeker M."/>
        </authorList>
    </citation>
    <scope>NUCLEOTIDE SEQUENCE [LARGE SCALE GENOMIC DNA]</scope>
    <source>
        <strain evidence="3 4">DSM 9035</strain>
    </source>
</reference>
<dbReference type="Gene3D" id="3.40.50.720">
    <property type="entry name" value="NAD(P)-binding Rossmann-like Domain"/>
    <property type="match status" value="1"/>
</dbReference>
<keyword evidence="4" id="KW-1185">Reference proteome</keyword>
<dbReference type="Pfam" id="PF13561">
    <property type="entry name" value="adh_short_C2"/>
    <property type="match status" value="1"/>
</dbReference>
<dbReference type="FunFam" id="3.40.50.720:FF:000084">
    <property type="entry name" value="Short-chain dehydrogenase reductase"/>
    <property type="match status" value="1"/>
</dbReference>
<dbReference type="PANTHER" id="PTHR42760:SF133">
    <property type="entry name" value="3-OXOACYL-[ACYL-CARRIER-PROTEIN] REDUCTASE"/>
    <property type="match status" value="1"/>
</dbReference>
<dbReference type="InterPro" id="IPR036291">
    <property type="entry name" value="NAD(P)-bd_dom_sf"/>
</dbReference>
<dbReference type="InterPro" id="IPR002347">
    <property type="entry name" value="SDR_fam"/>
</dbReference>
<dbReference type="EMBL" id="SMAI01000011">
    <property type="protein sequence ID" value="TCT02952.1"/>
    <property type="molecule type" value="Genomic_DNA"/>
</dbReference>
<evidence type="ECO:0000313" key="3">
    <source>
        <dbReference type="EMBL" id="TCT02952.1"/>
    </source>
</evidence>
<comment type="similarity">
    <text evidence="1">Belongs to the short-chain dehydrogenases/reductases (SDR) family.</text>
</comment>
<dbReference type="AlphaFoldDB" id="A0A4R3LR49"/>
<dbReference type="PRINTS" id="PR00080">
    <property type="entry name" value="SDRFAMILY"/>
</dbReference>
<evidence type="ECO:0000313" key="4">
    <source>
        <dbReference type="Proteomes" id="UP000294664"/>
    </source>
</evidence>
<dbReference type="CDD" id="cd05233">
    <property type="entry name" value="SDR_c"/>
    <property type="match status" value="1"/>
</dbReference>
<proteinExistence type="inferred from homology"/>
<dbReference type="RefSeq" id="WP_207916122.1">
    <property type="nucleotide sequence ID" value="NZ_SMAI01000011.1"/>
</dbReference>
<comment type="caution">
    <text evidence="3">The sequence shown here is derived from an EMBL/GenBank/DDBJ whole genome shotgun (WGS) entry which is preliminary data.</text>
</comment>
<dbReference type="GO" id="GO:0048038">
    <property type="term" value="F:quinone binding"/>
    <property type="evidence" value="ECO:0007669"/>
    <property type="project" value="TreeGrafter"/>
</dbReference>
<dbReference type="PANTHER" id="PTHR42760">
    <property type="entry name" value="SHORT-CHAIN DEHYDROGENASES/REDUCTASES FAMILY MEMBER"/>
    <property type="match status" value="1"/>
</dbReference>
<gene>
    <name evidence="3" type="ORF">EDC64_111124</name>
</gene>
<dbReference type="PRINTS" id="PR00081">
    <property type="entry name" value="GDHRDH"/>
</dbReference>
<organism evidence="3 4">
    <name type="scientific">Aquabacter spiritensis</name>
    <dbReference type="NCBI Taxonomy" id="933073"/>
    <lineage>
        <taxon>Bacteria</taxon>
        <taxon>Pseudomonadati</taxon>
        <taxon>Pseudomonadota</taxon>
        <taxon>Alphaproteobacteria</taxon>
        <taxon>Hyphomicrobiales</taxon>
        <taxon>Xanthobacteraceae</taxon>
        <taxon>Aquabacter</taxon>
    </lineage>
</organism>
<keyword evidence="2" id="KW-0560">Oxidoreductase</keyword>
<dbReference type="GO" id="GO:0006633">
    <property type="term" value="P:fatty acid biosynthetic process"/>
    <property type="evidence" value="ECO:0007669"/>
    <property type="project" value="TreeGrafter"/>
</dbReference>
<evidence type="ECO:0000256" key="2">
    <source>
        <dbReference type="ARBA" id="ARBA00023002"/>
    </source>
</evidence>
<name>A0A4R3LR49_9HYPH</name>
<protein>
    <submittedName>
        <fullName evidence="3">3-oxoacyl-[acyl-carrier protein] reductase</fullName>
    </submittedName>
</protein>
<dbReference type="SUPFAM" id="SSF51735">
    <property type="entry name" value="NAD(P)-binding Rossmann-fold domains"/>
    <property type="match status" value="1"/>
</dbReference>
<evidence type="ECO:0000256" key="1">
    <source>
        <dbReference type="ARBA" id="ARBA00006484"/>
    </source>
</evidence>